<organism evidence="2 3">
    <name type="scientific">Massariosphaeria phaeospora</name>
    <dbReference type="NCBI Taxonomy" id="100035"/>
    <lineage>
        <taxon>Eukaryota</taxon>
        <taxon>Fungi</taxon>
        <taxon>Dikarya</taxon>
        <taxon>Ascomycota</taxon>
        <taxon>Pezizomycotina</taxon>
        <taxon>Dothideomycetes</taxon>
        <taxon>Pleosporomycetidae</taxon>
        <taxon>Pleosporales</taxon>
        <taxon>Pleosporales incertae sedis</taxon>
        <taxon>Massariosphaeria</taxon>
    </lineage>
</organism>
<name>A0A7C8MG69_9PLEO</name>
<evidence type="ECO:0000256" key="1">
    <source>
        <dbReference type="SAM" id="MobiDB-lite"/>
    </source>
</evidence>
<dbReference type="AlphaFoldDB" id="A0A7C8MG69"/>
<protein>
    <submittedName>
        <fullName evidence="2">Uncharacterized protein</fullName>
    </submittedName>
</protein>
<feature type="region of interest" description="Disordered" evidence="1">
    <location>
        <begin position="97"/>
        <end position="128"/>
    </location>
</feature>
<dbReference type="Proteomes" id="UP000481861">
    <property type="component" value="Unassembled WGS sequence"/>
</dbReference>
<dbReference type="EMBL" id="JAADJZ010000004">
    <property type="protein sequence ID" value="KAF2875815.1"/>
    <property type="molecule type" value="Genomic_DNA"/>
</dbReference>
<comment type="caution">
    <text evidence="2">The sequence shown here is derived from an EMBL/GenBank/DDBJ whole genome shotgun (WGS) entry which is preliminary data.</text>
</comment>
<gene>
    <name evidence="2" type="ORF">BDV95DRAFT_591245</name>
</gene>
<proteinExistence type="predicted"/>
<accession>A0A7C8MG69</accession>
<reference evidence="2 3" key="1">
    <citation type="submission" date="2020-01" db="EMBL/GenBank/DDBJ databases">
        <authorList>
            <consortium name="DOE Joint Genome Institute"/>
            <person name="Haridas S."/>
            <person name="Albert R."/>
            <person name="Binder M."/>
            <person name="Bloem J."/>
            <person name="Labutti K."/>
            <person name="Salamov A."/>
            <person name="Andreopoulos B."/>
            <person name="Baker S.E."/>
            <person name="Barry K."/>
            <person name="Bills G."/>
            <person name="Bluhm B.H."/>
            <person name="Cannon C."/>
            <person name="Castanera R."/>
            <person name="Culley D.E."/>
            <person name="Daum C."/>
            <person name="Ezra D."/>
            <person name="Gonzalez J.B."/>
            <person name="Henrissat B."/>
            <person name="Kuo A."/>
            <person name="Liang C."/>
            <person name="Lipzen A."/>
            <person name="Lutzoni F."/>
            <person name="Magnuson J."/>
            <person name="Mondo S."/>
            <person name="Nolan M."/>
            <person name="Ohm R."/>
            <person name="Pangilinan J."/>
            <person name="Park H.-J.H."/>
            <person name="Ramirez L."/>
            <person name="Alfaro M."/>
            <person name="Sun H."/>
            <person name="Tritt A."/>
            <person name="Yoshinaga Y."/>
            <person name="Zwiers L.-H.L."/>
            <person name="Turgeon B.G."/>
            <person name="Goodwin S.B."/>
            <person name="Spatafora J.W."/>
            <person name="Crous P.W."/>
            <person name="Grigoriev I.V."/>
        </authorList>
    </citation>
    <scope>NUCLEOTIDE SEQUENCE [LARGE SCALE GENOMIC DNA]</scope>
    <source>
        <strain evidence="2 3">CBS 611.86</strain>
    </source>
</reference>
<sequence>MLQSAARGSCWPLSAAAENWTSRRGRGRGRRCPPAAPSRGACDSRRCTHLHLPASSAAGSLSQLANPIRGRPIWPVACKLQLQPASMINLSLDDGLHSALDRRPSPHHRHQPRTHQTQQRLASAGPSPVPAGVGYHDHRNTSSFQKLPGSAAPAFAIRTPSRIARSRPLPARPNITSWLTCALPWFPESSRVLFVGSAGSPTAKQPIHQHLAVTSLGSTRRLEIC</sequence>
<feature type="region of interest" description="Disordered" evidence="1">
    <location>
        <begin position="22"/>
        <end position="41"/>
    </location>
</feature>
<keyword evidence="3" id="KW-1185">Reference proteome</keyword>
<evidence type="ECO:0000313" key="3">
    <source>
        <dbReference type="Proteomes" id="UP000481861"/>
    </source>
</evidence>
<evidence type="ECO:0000313" key="2">
    <source>
        <dbReference type="EMBL" id="KAF2875815.1"/>
    </source>
</evidence>